<feature type="domain" description="Phospholipase/carboxylesterase/thioesterase" evidence="10">
    <location>
        <begin position="1"/>
        <end position="167"/>
    </location>
</feature>
<keyword evidence="4" id="KW-0719">Serine esterase</keyword>
<evidence type="ECO:0000256" key="7">
    <source>
        <dbReference type="ARBA" id="ARBA00029392"/>
    </source>
</evidence>
<protein>
    <recommendedName>
        <fullName evidence="3">Acyl-protein thioesterase 1</fullName>
        <ecNumber evidence="2">3.1.2.22</ecNumber>
    </recommendedName>
    <alternativeName>
        <fullName evidence="8">Palmitoyl-protein hydrolase</fullName>
    </alternativeName>
</protein>
<evidence type="ECO:0000313" key="11">
    <source>
        <dbReference type="EMBL" id="KAL0070110.1"/>
    </source>
</evidence>
<gene>
    <name evidence="11" type="ORF">AAF712_002597</name>
</gene>
<dbReference type="Pfam" id="PF02230">
    <property type="entry name" value="Abhydrolase_2"/>
    <property type="match status" value="1"/>
</dbReference>
<dbReference type="Gene3D" id="3.40.50.1820">
    <property type="entry name" value="alpha/beta hydrolase"/>
    <property type="match status" value="1"/>
</dbReference>
<evidence type="ECO:0000259" key="10">
    <source>
        <dbReference type="Pfam" id="PF02230"/>
    </source>
</evidence>
<dbReference type="SUPFAM" id="SSF53474">
    <property type="entry name" value="alpha/beta-Hydrolases"/>
    <property type="match status" value="1"/>
</dbReference>
<evidence type="ECO:0000256" key="8">
    <source>
        <dbReference type="ARBA" id="ARBA00031195"/>
    </source>
</evidence>
<dbReference type="InterPro" id="IPR003140">
    <property type="entry name" value="PLipase/COase/thioEstase"/>
</dbReference>
<dbReference type="EMBL" id="JBBXMP010000008">
    <property type="protein sequence ID" value="KAL0070110.1"/>
    <property type="molecule type" value="Genomic_DNA"/>
</dbReference>
<comment type="caution">
    <text evidence="11">The sequence shown here is derived from an EMBL/GenBank/DDBJ whole genome shotgun (WGS) entry which is preliminary data.</text>
</comment>
<evidence type="ECO:0000256" key="2">
    <source>
        <dbReference type="ARBA" id="ARBA00012423"/>
    </source>
</evidence>
<dbReference type="EC" id="3.1.2.22" evidence="2"/>
<dbReference type="InterPro" id="IPR050565">
    <property type="entry name" value="LYPA1-2/EST-like"/>
</dbReference>
<dbReference type="PANTHER" id="PTHR10655">
    <property type="entry name" value="LYSOPHOSPHOLIPASE-RELATED"/>
    <property type="match status" value="1"/>
</dbReference>
<reference evidence="11 12" key="1">
    <citation type="submission" date="2024-05" db="EMBL/GenBank/DDBJ databases">
        <title>A draft genome resource for the thread blight pathogen Marasmius tenuissimus strain MS-2.</title>
        <authorList>
            <person name="Yulfo-Soto G.E."/>
            <person name="Baruah I.K."/>
            <person name="Amoako-Attah I."/>
            <person name="Bukari Y."/>
            <person name="Meinhardt L.W."/>
            <person name="Bailey B.A."/>
            <person name="Cohen S.P."/>
        </authorList>
    </citation>
    <scope>NUCLEOTIDE SEQUENCE [LARGE SCALE GENOMIC DNA]</scope>
    <source>
        <strain evidence="11 12">MS-2</strain>
    </source>
</reference>
<evidence type="ECO:0000313" key="12">
    <source>
        <dbReference type="Proteomes" id="UP001437256"/>
    </source>
</evidence>
<keyword evidence="6" id="KW-0443">Lipid metabolism</keyword>
<keyword evidence="6" id="KW-0276">Fatty acid metabolism</keyword>
<evidence type="ECO:0000256" key="1">
    <source>
        <dbReference type="ARBA" id="ARBA00006499"/>
    </source>
</evidence>
<dbReference type="InterPro" id="IPR029058">
    <property type="entry name" value="AB_hydrolase_fold"/>
</dbReference>
<evidence type="ECO:0000256" key="4">
    <source>
        <dbReference type="ARBA" id="ARBA00022487"/>
    </source>
</evidence>
<organism evidence="11 12">
    <name type="scientific">Marasmius tenuissimus</name>
    <dbReference type="NCBI Taxonomy" id="585030"/>
    <lineage>
        <taxon>Eukaryota</taxon>
        <taxon>Fungi</taxon>
        <taxon>Dikarya</taxon>
        <taxon>Basidiomycota</taxon>
        <taxon>Agaricomycotina</taxon>
        <taxon>Agaricomycetes</taxon>
        <taxon>Agaricomycetidae</taxon>
        <taxon>Agaricales</taxon>
        <taxon>Marasmiineae</taxon>
        <taxon>Marasmiaceae</taxon>
        <taxon>Marasmius</taxon>
    </lineage>
</organism>
<evidence type="ECO:0000256" key="9">
    <source>
        <dbReference type="ARBA" id="ARBA00047337"/>
    </source>
</evidence>
<comment type="function">
    <text evidence="7">Hydrolyzes fatty acids from S-acylated cysteine residues in proteins with a strong preference for palmitoylated G-alpha proteins over other acyl substrates. Mediates the deacylation of G-alpha proteins such as GPA1 in vivo, but has weak or no activity toward palmitoylated Ras proteins. Has weak lysophospholipase activity in vitro; however such activity may not exist in vivo.</text>
</comment>
<proteinExistence type="inferred from homology"/>
<evidence type="ECO:0000256" key="6">
    <source>
        <dbReference type="ARBA" id="ARBA00022832"/>
    </source>
</evidence>
<evidence type="ECO:0000256" key="5">
    <source>
        <dbReference type="ARBA" id="ARBA00022801"/>
    </source>
</evidence>
<sequence length="176" mass="19105">MPAWYDIKAFGMSNREADEEGMMQTVRDVRELIELENADGIPYNRIVLGGFSQGAAMTLLTGLTGDSEKKLAGLAPLSGALPLRYKFKELISPHATSIPIFWGTGSADPLVTLELAEKSVELLQTLGLAVTRGSKDHKPELAFNVYDGLEHSTDAFELVDLKTWLKKAVPPSTSGV</sequence>
<keyword evidence="12" id="KW-1185">Reference proteome</keyword>
<comment type="catalytic activity">
    <reaction evidence="9">
        <text>S-hexadecanoyl-L-cysteinyl-[protein] + H2O = L-cysteinyl-[protein] + hexadecanoate + H(+)</text>
        <dbReference type="Rhea" id="RHEA:19233"/>
        <dbReference type="Rhea" id="RHEA-COMP:10131"/>
        <dbReference type="Rhea" id="RHEA-COMP:11032"/>
        <dbReference type="ChEBI" id="CHEBI:7896"/>
        <dbReference type="ChEBI" id="CHEBI:15377"/>
        <dbReference type="ChEBI" id="CHEBI:15378"/>
        <dbReference type="ChEBI" id="CHEBI:29950"/>
        <dbReference type="ChEBI" id="CHEBI:74151"/>
        <dbReference type="EC" id="3.1.2.22"/>
    </reaction>
</comment>
<keyword evidence="5" id="KW-0378">Hydrolase</keyword>
<evidence type="ECO:0000256" key="3">
    <source>
        <dbReference type="ARBA" id="ARBA00014923"/>
    </source>
</evidence>
<dbReference type="Proteomes" id="UP001437256">
    <property type="component" value="Unassembled WGS sequence"/>
</dbReference>
<comment type="similarity">
    <text evidence="1">Belongs to the AB hydrolase superfamily. AB hydrolase 2 family.</text>
</comment>
<dbReference type="PANTHER" id="PTHR10655:SF17">
    <property type="entry name" value="LYSOPHOSPHOLIPASE-LIKE PROTEIN 1"/>
    <property type="match status" value="1"/>
</dbReference>
<name>A0ABR3A7Y7_9AGAR</name>
<accession>A0ABR3A7Y7</accession>